<dbReference type="GO" id="GO:0006935">
    <property type="term" value="P:chemotaxis"/>
    <property type="evidence" value="ECO:0007669"/>
    <property type="project" value="UniProtKB-KW"/>
</dbReference>
<dbReference type="InterPro" id="IPR003660">
    <property type="entry name" value="HAMP_dom"/>
</dbReference>
<dbReference type="InterPro" id="IPR051310">
    <property type="entry name" value="MCP_chemotaxis"/>
</dbReference>
<evidence type="ECO:0000256" key="9">
    <source>
        <dbReference type="ARBA" id="ARBA00023224"/>
    </source>
</evidence>
<dbReference type="InterPro" id="IPR004089">
    <property type="entry name" value="MCPsignal_dom"/>
</dbReference>
<keyword evidence="8 12" id="KW-0472">Membrane</keyword>
<dbReference type="Pfam" id="PF00015">
    <property type="entry name" value="MCPsignal"/>
    <property type="match status" value="1"/>
</dbReference>
<feature type="domain" description="HAMP" evidence="14">
    <location>
        <begin position="219"/>
        <end position="271"/>
    </location>
</feature>
<comment type="similarity">
    <text evidence="10">Belongs to the methyl-accepting chemotaxis (MCP) protein family.</text>
</comment>
<evidence type="ECO:0000313" key="16">
    <source>
        <dbReference type="Proteomes" id="UP000593875"/>
    </source>
</evidence>
<evidence type="ECO:0000256" key="11">
    <source>
        <dbReference type="PROSITE-ProRule" id="PRU00284"/>
    </source>
</evidence>
<dbReference type="PANTHER" id="PTHR43531:SF14">
    <property type="entry name" value="METHYL-ACCEPTING CHEMOTAXIS PROTEIN I-RELATED"/>
    <property type="match status" value="1"/>
</dbReference>
<keyword evidence="7 12" id="KW-1133">Transmembrane helix</keyword>
<evidence type="ECO:0000256" key="10">
    <source>
        <dbReference type="ARBA" id="ARBA00029447"/>
    </source>
</evidence>
<evidence type="ECO:0000256" key="8">
    <source>
        <dbReference type="ARBA" id="ARBA00023136"/>
    </source>
</evidence>
<evidence type="ECO:0000259" key="13">
    <source>
        <dbReference type="PROSITE" id="PS50111"/>
    </source>
</evidence>
<dbReference type="GO" id="GO:0004888">
    <property type="term" value="F:transmembrane signaling receptor activity"/>
    <property type="evidence" value="ECO:0007669"/>
    <property type="project" value="InterPro"/>
</dbReference>
<dbReference type="FunFam" id="1.10.287.950:FF:000001">
    <property type="entry name" value="Methyl-accepting chemotaxis sensory transducer"/>
    <property type="match status" value="1"/>
</dbReference>
<dbReference type="SMART" id="SM00304">
    <property type="entry name" value="HAMP"/>
    <property type="match status" value="1"/>
</dbReference>
<dbReference type="InterPro" id="IPR003122">
    <property type="entry name" value="Tar_rcpt_lig-bd"/>
</dbReference>
<accession>A0A7L9U964</accession>
<evidence type="ECO:0000256" key="7">
    <source>
        <dbReference type="ARBA" id="ARBA00022989"/>
    </source>
</evidence>
<dbReference type="KEGG" id="mlir:LPB04_10230"/>
<dbReference type="Pfam" id="PF00672">
    <property type="entry name" value="HAMP"/>
    <property type="match status" value="1"/>
</dbReference>
<name>A0A7L9U964_9BURK</name>
<dbReference type="Proteomes" id="UP000593875">
    <property type="component" value="Chromosome"/>
</dbReference>
<evidence type="ECO:0000259" key="14">
    <source>
        <dbReference type="PROSITE" id="PS50885"/>
    </source>
</evidence>
<evidence type="ECO:0000313" key="15">
    <source>
        <dbReference type="EMBL" id="QOL51591.1"/>
    </source>
</evidence>
<dbReference type="CDD" id="cd06225">
    <property type="entry name" value="HAMP"/>
    <property type="match status" value="1"/>
</dbReference>
<dbReference type="CDD" id="cd11386">
    <property type="entry name" value="MCP_signal"/>
    <property type="match status" value="1"/>
</dbReference>
<keyword evidence="16" id="KW-1185">Reference proteome</keyword>
<keyword evidence="9 11" id="KW-0807">Transducer</keyword>
<dbReference type="GO" id="GO:0007165">
    <property type="term" value="P:signal transduction"/>
    <property type="evidence" value="ECO:0007669"/>
    <property type="project" value="UniProtKB-KW"/>
</dbReference>
<dbReference type="AlphaFoldDB" id="A0A7L9U964"/>
<dbReference type="Pfam" id="PF02203">
    <property type="entry name" value="TarH"/>
    <property type="match status" value="1"/>
</dbReference>
<keyword evidence="5" id="KW-0997">Cell inner membrane</keyword>
<dbReference type="GO" id="GO:0005886">
    <property type="term" value="C:plasma membrane"/>
    <property type="evidence" value="ECO:0007669"/>
    <property type="project" value="UniProtKB-SubCell"/>
</dbReference>
<evidence type="ECO:0000256" key="2">
    <source>
        <dbReference type="ARBA" id="ARBA00022475"/>
    </source>
</evidence>
<feature type="domain" description="Methyl-accepting transducer" evidence="13">
    <location>
        <begin position="276"/>
        <end position="505"/>
    </location>
</feature>
<dbReference type="PANTHER" id="PTHR43531">
    <property type="entry name" value="PROTEIN ICFG"/>
    <property type="match status" value="1"/>
</dbReference>
<keyword evidence="6 12" id="KW-0812">Transmembrane</keyword>
<keyword evidence="3" id="KW-0488">Methylation</keyword>
<dbReference type="PRINTS" id="PR00260">
    <property type="entry name" value="CHEMTRNSDUCR"/>
</dbReference>
<protein>
    <submittedName>
        <fullName evidence="15">HAMP domain-containing protein</fullName>
    </submittedName>
</protein>
<dbReference type="RefSeq" id="WP_193688565.1">
    <property type="nucleotide sequence ID" value="NZ_CP062941.1"/>
</dbReference>
<dbReference type="SUPFAM" id="SSF58104">
    <property type="entry name" value="Methyl-accepting chemotaxis protein (MCP) signaling domain"/>
    <property type="match status" value="1"/>
</dbReference>
<evidence type="ECO:0000256" key="6">
    <source>
        <dbReference type="ARBA" id="ARBA00022692"/>
    </source>
</evidence>
<reference evidence="15 16" key="1">
    <citation type="submission" date="2020-10" db="EMBL/GenBank/DDBJ databases">
        <title>Genome sequencing of Massilia sp. LPB0304.</title>
        <authorList>
            <person name="Kim J."/>
        </authorList>
    </citation>
    <scope>NUCLEOTIDE SEQUENCE [LARGE SCALE GENOMIC DNA]</scope>
    <source>
        <strain evidence="15 16">LPB0304</strain>
    </source>
</reference>
<evidence type="ECO:0000256" key="3">
    <source>
        <dbReference type="ARBA" id="ARBA00022481"/>
    </source>
</evidence>
<dbReference type="InterPro" id="IPR004090">
    <property type="entry name" value="Chemotax_Me-accpt_rcpt"/>
</dbReference>
<feature type="transmembrane region" description="Helical" evidence="12">
    <location>
        <begin position="6"/>
        <end position="30"/>
    </location>
</feature>
<evidence type="ECO:0000256" key="12">
    <source>
        <dbReference type="SAM" id="Phobius"/>
    </source>
</evidence>
<dbReference type="PROSITE" id="PS50111">
    <property type="entry name" value="CHEMOTAXIS_TRANSDUC_2"/>
    <property type="match status" value="1"/>
</dbReference>
<dbReference type="Gene3D" id="1.10.287.950">
    <property type="entry name" value="Methyl-accepting chemotaxis protein"/>
    <property type="match status" value="1"/>
</dbReference>
<evidence type="ECO:0000256" key="4">
    <source>
        <dbReference type="ARBA" id="ARBA00022500"/>
    </source>
</evidence>
<comment type="subcellular location">
    <subcellularLocation>
        <location evidence="1">Cell inner membrane</location>
        <topology evidence="1">Multi-pass membrane protein</topology>
    </subcellularLocation>
</comment>
<evidence type="ECO:0000256" key="1">
    <source>
        <dbReference type="ARBA" id="ARBA00004429"/>
    </source>
</evidence>
<gene>
    <name evidence="15" type="ORF">LPB04_10230</name>
</gene>
<dbReference type="PROSITE" id="PS50885">
    <property type="entry name" value="HAMP"/>
    <property type="match status" value="1"/>
</dbReference>
<dbReference type="EMBL" id="CP062941">
    <property type="protein sequence ID" value="QOL51591.1"/>
    <property type="molecule type" value="Genomic_DNA"/>
</dbReference>
<feature type="transmembrane region" description="Helical" evidence="12">
    <location>
        <begin position="198"/>
        <end position="219"/>
    </location>
</feature>
<keyword evidence="2" id="KW-1003">Cell membrane</keyword>
<dbReference type="SMART" id="SM00283">
    <property type="entry name" value="MA"/>
    <property type="match status" value="1"/>
</dbReference>
<proteinExistence type="inferred from homology"/>
<evidence type="ECO:0000256" key="5">
    <source>
        <dbReference type="ARBA" id="ARBA00022519"/>
    </source>
</evidence>
<sequence length="552" mass="58801">MKNLRIKYLIATVTSALIAVTLAVGGLGYFSTQRAVELLENSTLRTANQQLALASMVHRMETNRSQLLQALQHNPDSKYAVMHDHPLANHFNNINSNTAALLAERDKLLDSLRRPETRAAVARWRQDSQEFGVELIGNAARALEGGDWDKAQEILIRQVNPSYLKGQQAYKALQDYMSTRNVHESEALHAELRSLNRLIVGAIAFAVLLAVAATLYLVAAITRPLGTAVDLARRVAGGDLSAQIVVDTRNEFGQLLGALRDMNTSLAGIVGEVRSGSDVIATASSQIAAGNMDLSSRTEQQASSIEETAASVEELTTTVRQNADNARQANGLAASASDVATRGGAVVREVVGTMGAINDSARKIVDIIAVIDGIAFQTNILALNAAVEAARAGEQGRGFAVVASEVRSLAQRSAGAAKEIKALITDSVEKVDSGSRLVNQAGTTMEEIVHSVRRVAAIMEEITAATSEQSAGIEQIHEAVSQMDQVTQQNAALVEEAAGAAQSLQDSAAGLVQRVSVFKLGHAVHERRPGVRPAAAYPKLERAATRAEWAAF</sequence>
<organism evidence="15 16">
    <name type="scientific">Massilia litorea</name>
    <dbReference type="NCBI Taxonomy" id="2769491"/>
    <lineage>
        <taxon>Bacteria</taxon>
        <taxon>Pseudomonadati</taxon>
        <taxon>Pseudomonadota</taxon>
        <taxon>Betaproteobacteria</taxon>
        <taxon>Burkholderiales</taxon>
        <taxon>Oxalobacteraceae</taxon>
        <taxon>Telluria group</taxon>
        <taxon>Massilia</taxon>
    </lineage>
</organism>
<keyword evidence="4" id="KW-0145">Chemotaxis</keyword>